<dbReference type="CDD" id="cd04171">
    <property type="entry name" value="SelB"/>
    <property type="match status" value="1"/>
</dbReference>
<dbReference type="InterPro" id="IPR009000">
    <property type="entry name" value="Transl_B-barrel_sf"/>
</dbReference>
<keyword evidence="7" id="KW-0251">Elongation factor</keyword>
<dbReference type="GO" id="GO:0001514">
    <property type="term" value="P:selenocysteine incorporation"/>
    <property type="evidence" value="ECO:0007669"/>
    <property type="project" value="InterPro"/>
</dbReference>
<dbReference type="GO" id="GO:0005737">
    <property type="term" value="C:cytoplasm"/>
    <property type="evidence" value="ECO:0007669"/>
    <property type="project" value="UniProtKB-SubCell"/>
</dbReference>
<dbReference type="InterPro" id="IPR015191">
    <property type="entry name" value="SelB_WHD4"/>
</dbReference>
<organism evidence="7 8">
    <name type="scientific">Escherichia fergusonii (strain ATCC 35469 / DSM 13698 / CCUG 18766 / IAM 14443 / JCM 21226 / LMG 7866 / NBRC 102419 / NCTC 12128 / CDC 0568-73)</name>
    <dbReference type="NCBI Taxonomy" id="585054"/>
    <lineage>
        <taxon>Bacteria</taxon>
        <taxon>Pseudomonadati</taxon>
        <taxon>Pseudomonadota</taxon>
        <taxon>Gammaproteobacteria</taxon>
        <taxon>Enterobacterales</taxon>
        <taxon>Enterobacteriaceae</taxon>
        <taxon>Escherichia</taxon>
    </lineage>
</organism>
<dbReference type="InterPro" id="IPR004535">
    <property type="entry name" value="Transl_elong_SelB"/>
</dbReference>
<accession>B7LQE4</accession>
<dbReference type="KEGG" id="efe:EFER_3011"/>
<keyword evidence="8" id="KW-1185">Reference proteome</keyword>
<keyword evidence="3" id="KW-0547">Nucleotide-binding</keyword>
<dbReference type="PRINTS" id="PR00315">
    <property type="entry name" value="ELONGATNFCT"/>
</dbReference>
<dbReference type="SUPFAM" id="SSF52540">
    <property type="entry name" value="P-loop containing nucleoside triphosphate hydrolases"/>
    <property type="match status" value="1"/>
</dbReference>
<gene>
    <name evidence="7" type="ordered locus">EFER_3011</name>
</gene>
<keyword evidence="4" id="KW-0648">Protein biosynthesis</keyword>
<dbReference type="Gene3D" id="3.40.50.300">
    <property type="entry name" value="P-loop containing nucleotide triphosphate hydrolases"/>
    <property type="match status" value="1"/>
</dbReference>
<dbReference type="Proteomes" id="UP000000745">
    <property type="component" value="Chromosome"/>
</dbReference>
<proteinExistence type="predicted"/>
<dbReference type="EMBL" id="CU928158">
    <property type="protein sequence ID" value="CAQ90504.1"/>
    <property type="molecule type" value="Genomic_DNA"/>
</dbReference>
<dbReference type="PANTHER" id="PTHR43721:SF9">
    <property type="entry name" value="GTP-BINDING PROTEIN 1"/>
    <property type="match status" value="1"/>
</dbReference>
<keyword evidence="2" id="KW-0963">Cytoplasm</keyword>
<protein>
    <submittedName>
        <fullName evidence="7">Selenocysteine-specific elongation factor (SelB translation factor)</fullName>
    </submittedName>
</protein>
<keyword evidence="5" id="KW-0342">GTP-binding</keyword>
<dbReference type="Gene3D" id="1.10.10.10">
    <property type="entry name" value="Winged helix-like DNA-binding domain superfamily/Winged helix DNA-binding domain"/>
    <property type="match status" value="1"/>
</dbReference>
<evidence type="ECO:0000256" key="1">
    <source>
        <dbReference type="ARBA" id="ARBA00004496"/>
    </source>
</evidence>
<comment type="subcellular location">
    <subcellularLocation>
        <location evidence="1">Cytoplasm</location>
    </subcellularLocation>
</comment>
<reference evidence="8" key="1">
    <citation type="journal article" date="2009" name="PLoS Genet.">
        <title>Organised genome dynamics in the Escherichia coli species results in highly diverse adaptive paths.</title>
        <authorList>
            <person name="Touchon M."/>
            <person name="Hoede C."/>
            <person name="Tenaillon O."/>
            <person name="Barbe V."/>
            <person name="Baeriswyl S."/>
            <person name="Bidet P."/>
            <person name="Bingen E."/>
            <person name="Bonacorsi S."/>
            <person name="Bouchier C."/>
            <person name="Bouvet O."/>
            <person name="Calteau A."/>
            <person name="Chiapello H."/>
            <person name="Clermont O."/>
            <person name="Cruveiller S."/>
            <person name="Danchin A."/>
            <person name="Diard M."/>
            <person name="Dossat C."/>
            <person name="Karoui M.E."/>
            <person name="Frapy E."/>
            <person name="Garry L."/>
            <person name="Ghigo J.M."/>
            <person name="Gilles A.M."/>
            <person name="Johnson J."/>
            <person name="Le Bouguenec C."/>
            <person name="Lescat M."/>
            <person name="Mangenot S."/>
            <person name="Martinez-Jehanne V."/>
            <person name="Matic I."/>
            <person name="Nassif X."/>
            <person name="Oztas S."/>
            <person name="Petit M.A."/>
            <person name="Pichon C."/>
            <person name="Rouy Z."/>
            <person name="Ruf C.S."/>
            <person name="Schneider D."/>
            <person name="Tourret J."/>
            <person name="Vacherie B."/>
            <person name="Vallenet D."/>
            <person name="Medigue C."/>
            <person name="Rocha E.P.C."/>
            <person name="Denamur E."/>
        </authorList>
    </citation>
    <scope>NUCLEOTIDE SEQUENCE [LARGE SCALE GENOMIC DNA]</scope>
    <source>
        <strain evidence="8">ATCC 35469 / DSM 13698 / BCRC 15582 / CCUG 18766 / IAM 14443 / JCM 21226 / LMG 7866 / NBRC 102419 / NCTC 12128 / CDC 0568-73</strain>
    </source>
</reference>
<dbReference type="GO" id="GO:0003723">
    <property type="term" value="F:RNA binding"/>
    <property type="evidence" value="ECO:0007669"/>
    <property type="project" value="InterPro"/>
</dbReference>
<evidence type="ECO:0000256" key="5">
    <source>
        <dbReference type="ARBA" id="ARBA00023134"/>
    </source>
</evidence>
<dbReference type="Gene3D" id="2.40.30.10">
    <property type="entry name" value="Translation factors"/>
    <property type="match status" value="1"/>
</dbReference>
<evidence type="ECO:0000256" key="2">
    <source>
        <dbReference type="ARBA" id="ARBA00022490"/>
    </source>
</evidence>
<dbReference type="SUPFAM" id="SSF50447">
    <property type="entry name" value="Translation proteins"/>
    <property type="match status" value="1"/>
</dbReference>
<dbReference type="InterPro" id="IPR050055">
    <property type="entry name" value="EF-Tu_GTPase"/>
</dbReference>
<dbReference type="PANTHER" id="PTHR43721">
    <property type="entry name" value="ELONGATION FACTOR TU-RELATED"/>
    <property type="match status" value="1"/>
</dbReference>
<feature type="domain" description="Tr-type G" evidence="6">
    <location>
        <begin position="60"/>
        <end position="233"/>
    </location>
</feature>
<dbReference type="Pfam" id="PF09107">
    <property type="entry name" value="WHD_3rd_SelB"/>
    <property type="match status" value="1"/>
</dbReference>
<name>B7LQE4_ESCF3</name>
<evidence type="ECO:0000259" key="6">
    <source>
        <dbReference type="PROSITE" id="PS51722"/>
    </source>
</evidence>
<evidence type="ECO:0000313" key="7">
    <source>
        <dbReference type="EMBL" id="CAQ90504.1"/>
    </source>
</evidence>
<dbReference type="InterPro" id="IPR005225">
    <property type="entry name" value="Small_GTP-bd"/>
</dbReference>
<dbReference type="InterPro" id="IPR027417">
    <property type="entry name" value="P-loop_NTPase"/>
</dbReference>
<dbReference type="SUPFAM" id="SSF46785">
    <property type="entry name" value="Winged helix' DNA-binding domain"/>
    <property type="match status" value="1"/>
</dbReference>
<dbReference type="AlphaFoldDB" id="B7LQE4"/>
<dbReference type="GO" id="GO:0005525">
    <property type="term" value="F:GTP binding"/>
    <property type="evidence" value="ECO:0007669"/>
    <property type="project" value="UniProtKB-KW"/>
</dbReference>
<sequence length="655" mass="72832">MKLSTKPLVCFVGDNSKHAFRKLMGPGGPCGPQNRCQLIGWGRFDSCRFRHTFPESGEHIVYAVTGTAGHVDHGKSALIQALTGTHPSHLPQEFARGMTIELGFACLRSPEGDEIGMIDVPGHERFLRNMLSSLWGLDLVLFVVAADEGWSPLSEEHLRVIAALGIRHIMVAINKCDLADDSRLAEVEEEILERFLTHCDMLPDIWRVSAKSGEGVEELRQALIKQIRQQTPSSSLAPGPHLYIDRVFTVNGIGTTVTGTLRGDGVEIGDVLRLYPGNELVKVKSIQSYHLPRERAQPCSRVAMSFRQLKKDKVARGDCLARPDAGVMISREWIVQLPAGISGMKKQCELEVALGTSYAQGRCYLLGDGRLARLQLSRALPVFWGQTILLMMPGGSRMVSAGRVVWAGALSREQRPKLIATLIGSENTELPQLRKQVQLAVNGYVESDGKPAPSKCHALQSWWLAEDYYQQCLTRCNHIFMQATSALNMEELAARSGISIVILRELVEQQCLNQKWQQTTEGISVFGASFGHLSQDLQKLLAEIQSVGQLCFSATQHDRPLLTQQLRALVERKCIVPMDDKMFITREHYQTLLDTLFSACQVGDLLSIADVRERTGLARKQLIPLLNRMERDGWVRREGDLRRVKKALSCAVESG</sequence>
<evidence type="ECO:0000313" key="8">
    <source>
        <dbReference type="Proteomes" id="UP000000745"/>
    </source>
</evidence>
<evidence type="ECO:0000256" key="3">
    <source>
        <dbReference type="ARBA" id="ARBA00022741"/>
    </source>
</evidence>
<dbReference type="GO" id="GO:0003924">
    <property type="term" value="F:GTPase activity"/>
    <property type="evidence" value="ECO:0007669"/>
    <property type="project" value="InterPro"/>
</dbReference>
<dbReference type="Pfam" id="PF00009">
    <property type="entry name" value="GTP_EFTU"/>
    <property type="match status" value="1"/>
</dbReference>
<dbReference type="NCBIfam" id="TIGR00231">
    <property type="entry name" value="small_GTP"/>
    <property type="match status" value="1"/>
</dbReference>
<dbReference type="GO" id="GO:0003746">
    <property type="term" value="F:translation elongation factor activity"/>
    <property type="evidence" value="ECO:0007669"/>
    <property type="project" value="UniProtKB-KW"/>
</dbReference>
<dbReference type="InterPro" id="IPR000795">
    <property type="entry name" value="T_Tr_GTP-bd_dom"/>
</dbReference>
<dbReference type="InterPro" id="IPR036388">
    <property type="entry name" value="WH-like_DNA-bd_sf"/>
</dbReference>
<dbReference type="NCBIfam" id="TIGR00475">
    <property type="entry name" value="selB"/>
    <property type="match status" value="1"/>
</dbReference>
<dbReference type="PROSITE" id="PS51722">
    <property type="entry name" value="G_TR_2"/>
    <property type="match status" value="1"/>
</dbReference>
<evidence type="ECO:0000256" key="4">
    <source>
        <dbReference type="ARBA" id="ARBA00022917"/>
    </source>
</evidence>
<dbReference type="InterPro" id="IPR036390">
    <property type="entry name" value="WH_DNA-bd_sf"/>
</dbReference>
<dbReference type="HOGENOM" id="CLU_023030_3_1_6"/>